<dbReference type="STRING" id="246787.BcellWH2_02471"/>
<dbReference type="GO" id="GO:0004672">
    <property type="term" value="F:protein kinase activity"/>
    <property type="evidence" value="ECO:0007669"/>
    <property type="project" value="InterPro"/>
</dbReference>
<evidence type="ECO:0000313" key="10">
    <source>
        <dbReference type="Proteomes" id="UP000325055"/>
    </source>
</evidence>
<dbReference type="EMBL" id="JARFID010000003">
    <property type="protein sequence ID" value="MDE8693303.1"/>
    <property type="molecule type" value="Genomic_DNA"/>
</dbReference>
<reference evidence="10 11" key="3">
    <citation type="journal article" date="2019" name="Nat. Med.">
        <title>A library of human gut bacterial isolates paired with longitudinal multiomics data enables mechanistic microbiome research.</title>
        <authorList>
            <person name="Poyet M."/>
            <person name="Groussin M."/>
            <person name="Gibbons S.M."/>
            <person name="Avila-Pacheco J."/>
            <person name="Jiang X."/>
            <person name="Kearney S.M."/>
            <person name="Perrotta A.R."/>
            <person name="Berdy B."/>
            <person name="Zhao S."/>
            <person name="Lieberman T.D."/>
            <person name="Swanson P.K."/>
            <person name="Smith M."/>
            <person name="Roesemann S."/>
            <person name="Alexander J.E."/>
            <person name="Rich S.A."/>
            <person name="Livny J."/>
            <person name="Vlamakis H."/>
            <person name="Clish C."/>
            <person name="Bullock K."/>
            <person name="Deik A."/>
            <person name="Scott J."/>
            <person name="Pierce K.A."/>
            <person name="Xavier R.J."/>
            <person name="Alm E.J."/>
        </authorList>
    </citation>
    <scope>NUCLEOTIDE SEQUENCE [LARGE SCALE GENOMIC DNA]</scope>
    <source>
        <strain evidence="3 11">BIOML-A6</strain>
        <strain evidence="2 10">BIOML-A7</strain>
        <strain evidence="4 12">BIOML-A8</strain>
    </source>
</reference>
<dbReference type="InterPro" id="IPR011009">
    <property type="entry name" value="Kinase-like_dom_sf"/>
</dbReference>
<dbReference type="AlphaFoldDB" id="A0A0P0FWM4"/>
<dbReference type="GeneID" id="66306158"/>
<dbReference type="Proteomes" id="UP000482653">
    <property type="component" value="Unassembled WGS sequence"/>
</dbReference>
<dbReference type="KEGG" id="bcel:BcellWH2_02471"/>
<protein>
    <submittedName>
        <fullName evidence="5">Lipopolysaccharide kinase InaA family protein</fullName>
    </submittedName>
    <submittedName>
        <fullName evidence="2">Tyrosine protein kinase</fullName>
    </submittedName>
</protein>
<organism evidence="1 8">
    <name type="scientific">Bacteroides cellulosilyticus</name>
    <dbReference type="NCBI Taxonomy" id="246787"/>
    <lineage>
        <taxon>Bacteria</taxon>
        <taxon>Pseudomonadati</taxon>
        <taxon>Bacteroidota</taxon>
        <taxon>Bacteroidia</taxon>
        <taxon>Bacteroidales</taxon>
        <taxon>Bacteroidaceae</taxon>
        <taxon>Bacteroides</taxon>
    </lineage>
</organism>
<proteinExistence type="predicted"/>
<dbReference type="RefSeq" id="WP_007210976.1">
    <property type="nucleotide sequence ID" value="NZ_CABMLT010000007.1"/>
</dbReference>
<evidence type="ECO:0000313" key="1">
    <source>
        <dbReference type="EMBL" id="ALJ59710.1"/>
    </source>
</evidence>
<dbReference type="Proteomes" id="UP001266995">
    <property type="component" value="Unassembled WGS sequence"/>
</dbReference>
<dbReference type="PATRIC" id="fig|246787.4.peg.2543"/>
<dbReference type="EMBL" id="CP012801">
    <property type="protein sequence ID" value="ALJ59710.1"/>
    <property type="molecule type" value="Genomic_DNA"/>
</dbReference>
<evidence type="ECO:0000313" key="12">
    <source>
        <dbReference type="Proteomes" id="UP000482653"/>
    </source>
</evidence>
<gene>
    <name evidence="1" type="ORF">BcellWH2_02471</name>
    <name evidence="7" type="ORF">DWX97_15685</name>
    <name evidence="3" type="ORF">F2Y81_18725</name>
    <name evidence="2" type="ORF">F2Y86_07300</name>
    <name evidence="4" type="ORF">F2Y87_17140</name>
    <name evidence="5" type="ORF">PZH42_04230</name>
    <name evidence="6" type="ORF">RO785_27795</name>
</gene>
<dbReference type="InterPro" id="IPR008266">
    <property type="entry name" value="Tyr_kinase_AS"/>
</dbReference>
<reference evidence="7 9" key="2">
    <citation type="submission" date="2018-08" db="EMBL/GenBank/DDBJ databases">
        <title>A genome reference for cultivated species of the human gut microbiota.</title>
        <authorList>
            <person name="Zou Y."/>
            <person name="Xue W."/>
            <person name="Luo G."/>
        </authorList>
    </citation>
    <scope>NUCLEOTIDE SEQUENCE [LARGE SCALE GENOMIC DNA]</scope>
    <source>
        <strain evidence="7 9">AF22-3AC</strain>
    </source>
</reference>
<dbReference type="Proteomes" id="UP000283341">
    <property type="component" value="Unassembled WGS sequence"/>
</dbReference>
<evidence type="ECO:0000313" key="7">
    <source>
        <dbReference type="EMBL" id="RGS35654.1"/>
    </source>
</evidence>
<dbReference type="EMBL" id="VVYV01000035">
    <property type="protein sequence ID" value="KAA5415166.1"/>
    <property type="molecule type" value="Genomic_DNA"/>
</dbReference>
<sequence length="248" mass="29274">MKIIVNPAYEHLRKFVESIPDIFESEGRVIYSGRNLIKVMTVDDGLEINIKRYGVPALVNRIAYSFFRAPKGRRAFSYPNILLQRGFETPVPIAYIEECKWGLIKYSYFISLQSSYRRNFYEFGNADVNDCRDVVIAFARYTARLHESDIMHRDYSPGNILFDKIDGEYHFMLVDINRMSFGKISIDMGCANFARLWGQKAFFELLAREYARARNTDEQYCVDKVLAHRKKFWIYFAKKHQVKYKLEL</sequence>
<evidence type="ECO:0000313" key="9">
    <source>
        <dbReference type="Proteomes" id="UP000283341"/>
    </source>
</evidence>
<evidence type="ECO:0000313" key="4">
    <source>
        <dbReference type="EMBL" id="KAA5417238.1"/>
    </source>
</evidence>
<evidence type="ECO:0000313" key="5">
    <source>
        <dbReference type="EMBL" id="MDE8693303.1"/>
    </source>
</evidence>
<evidence type="ECO:0000313" key="11">
    <source>
        <dbReference type="Proteomes" id="UP000448877"/>
    </source>
</evidence>
<evidence type="ECO:0000313" key="6">
    <source>
        <dbReference type="EMBL" id="MDT4514775.1"/>
    </source>
</evidence>
<dbReference type="Proteomes" id="UP001221924">
    <property type="component" value="Unassembled WGS sequence"/>
</dbReference>
<dbReference type="EMBL" id="QRVJ01000013">
    <property type="protein sequence ID" value="RGS35654.1"/>
    <property type="molecule type" value="Genomic_DNA"/>
</dbReference>
<evidence type="ECO:0000313" key="8">
    <source>
        <dbReference type="Proteomes" id="UP000061809"/>
    </source>
</evidence>
<reference evidence="6" key="5">
    <citation type="submission" date="2023-08" db="EMBL/GenBank/DDBJ databases">
        <title>Reintroducing virulent viruses to syntetic microbiomes.</title>
        <authorList>
            <person name="Wilde J."/>
            <person name="Boyes R."/>
            <person name="Robinson A.V."/>
            <person name="Daisley B.A."/>
            <person name="Allen-Vercoe E."/>
        </authorList>
    </citation>
    <scope>NUCLEOTIDE SEQUENCE</scope>
    <source>
        <strain evidence="6">225I_12FAA</strain>
    </source>
</reference>
<keyword evidence="2" id="KW-0418">Kinase</keyword>
<dbReference type="eggNOG" id="COG3642">
    <property type="taxonomic scope" value="Bacteria"/>
</dbReference>
<accession>A0A0P0FWM4</accession>
<evidence type="ECO:0000313" key="2">
    <source>
        <dbReference type="EMBL" id="KAA5409984.1"/>
    </source>
</evidence>
<evidence type="ECO:0000313" key="3">
    <source>
        <dbReference type="EMBL" id="KAA5415166.1"/>
    </source>
</evidence>
<keyword evidence="2" id="KW-0808">Transferase</keyword>
<dbReference type="EMBL" id="VVYX01000020">
    <property type="protein sequence ID" value="KAA5417238.1"/>
    <property type="molecule type" value="Genomic_DNA"/>
</dbReference>
<dbReference type="EMBL" id="JAVSNH010000002">
    <property type="protein sequence ID" value="MDT4514775.1"/>
    <property type="molecule type" value="Genomic_DNA"/>
</dbReference>
<dbReference type="Proteomes" id="UP000448877">
    <property type="component" value="Unassembled WGS sequence"/>
</dbReference>
<dbReference type="Proteomes" id="UP000061809">
    <property type="component" value="Chromosome"/>
</dbReference>
<dbReference type="EMBL" id="VVYW01000005">
    <property type="protein sequence ID" value="KAA5409984.1"/>
    <property type="molecule type" value="Genomic_DNA"/>
</dbReference>
<dbReference type="PROSITE" id="PS00109">
    <property type="entry name" value="PROTEIN_KINASE_TYR"/>
    <property type="match status" value="1"/>
</dbReference>
<reference evidence="1 8" key="1">
    <citation type="journal article" date="2015" name="Science">
        <title>Genetic determinants of in vivo fitness and diet responsiveness in multiple human gut Bacteroides.</title>
        <authorList>
            <person name="Wu M."/>
            <person name="McNulty N.P."/>
            <person name="Rodionov D.A."/>
            <person name="Khoroshkin M.S."/>
            <person name="Griffin N.W."/>
            <person name="Cheng J."/>
            <person name="Latreille P."/>
            <person name="Kerstetter R.A."/>
            <person name="Terrapon N."/>
            <person name="Henrissat B."/>
            <person name="Osterman A.L."/>
            <person name="Gordon J.I."/>
        </authorList>
    </citation>
    <scope>NUCLEOTIDE SEQUENCE [LARGE SCALE GENOMIC DNA]</scope>
    <source>
        <strain evidence="1 8">WH2</strain>
    </source>
</reference>
<name>A0A0P0FWM4_9BACE</name>
<dbReference type="Pfam" id="PF06293">
    <property type="entry name" value="Kdo"/>
    <property type="match status" value="1"/>
</dbReference>
<reference evidence="5" key="4">
    <citation type="submission" date="2023-03" db="EMBL/GenBank/DDBJ databases">
        <title>DFI Biobank Strains.</title>
        <authorList>
            <person name="Mostad J."/>
            <person name="Paddock L."/>
            <person name="Medina S."/>
            <person name="Waligurski E."/>
            <person name="Barat B."/>
            <person name="Smith R."/>
            <person name="Burgo V."/>
            <person name="Metcalfe C."/>
            <person name="Woodson C."/>
            <person name="Sundararajan A."/>
            <person name="Ramaswamy R."/>
            <person name="Lin H."/>
            <person name="Pamer E.G."/>
        </authorList>
    </citation>
    <scope>NUCLEOTIDE SEQUENCE</scope>
    <source>
        <strain evidence="5">DFI.9.5</strain>
    </source>
</reference>
<dbReference type="Proteomes" id="UP000325055">
    <property type="component" value="Unassembled WGS sequence"/>
</dbReference>
<dbReference type="Gene3D" id="1.10.510.10">
    <property type="entry name" value="Transferase(Phosphotransferase) domain 1"/>
    <property type="match status" value="1"/>
</dbReference>
<dbReference type="SUPFAM" id="SSF56112">
    <property type="entry name" value="Protein kinase-like (PK-like)"/>
    <property type="match status" value="2"/>
</dbReference>